<dbReference type="PANTHER" id="PTHR33018:SF19">
    <property type="entry name" value="OS12G0558775 PROTEIN"/>
    <property type="match status" value="1"/>
</dbReference>
<proteinExistence type="predicted"/>
<dbReference type="InParanoid" id="K3YDU7"/>
<feature type="region of interest" description="Disordered" evidence="1">
    <location>
        <begin position="52"/>
        <end position="95"/>
    </location>
</feature>
<keyword evidence="3" id="KW-1185">Reference proteome</keyword>
<evidence type="ECO:0000256" key="1">
    <source>
        <dbReference type="SAM" id="MobiDB-lite"/>
    </source>
</evidence>
<accession>K3YDU7</accession>
<protein>
    <recommendedName>
        <fullName evidence="4">Ubiquitin-like protease family profile domain-containing protein</fullName>
    </recommendedName>
</protein>
<reference evidence="3" key="1">
    <citation type="journal article" date="2012" name="Nat. Biotechnol.">
        <title>Reference genome sequence of the model plant Setaria.</title>
        <authorList>
            <person name="Bennetzen J.L."/>
            <person name="Schmutz J."/>
            <person name="Wang H."/>
            <person name="Percifield R."/>
            <person name="Hawkins J."/>
            <person name="Pontaroli A.C."/>
            <person name="Estep M."/>
            <person name="Feng L."/>
            <person name="Vaughn J.N."/>
            <person name="Grimwood J."/>
            <person name="Jenkins J."/>
            <person name="Barry K."/>
            <person name="Lindquist E."/>
            <person name="Hellsten U."/>
            <person name="Deshpande S."/>
            <person name="Wang X."/>
            <person name="Wu X."/>
            <person name="Mitros T."/>
            <person name="Triplett J."/>
            <person name="Yang X."/>
            <person name="Ye C.Y."/>
            <person name="Mauro-Herrera M."/>
            <person name="Wang L."/>
            <person name="Li P."/>
            <person name="Sharma M."/>
            <person name="Sharma R."/>
            <person name="Ronald P.C."/>
            <person name="Panaud O."/>
            <person name="Kellogg E.A."/>
            <person name="Brutnell T.P."/>
            <person name="Doust A.N."/>
            <person name="Tuskan G.A."/>
            <person name="Rokhsar D."/>
            <person name="Devos K.M."/>
        </authorList>
    </citation>
    <scope>NUCLEOTIDE SEQUENCE [LARGE SCALE GENOMIC DNA]</scope>
    <source>
        <strain evidence="3">cv. Yugu1</strain>
    </source>
</reference>
<dbReference type="AlphaFoldDB" id="K3YDU7"/>
<dbReference type="EnsemblPlants" id="KQK96385">
    <property type="protein sequence ID" value="KQK96385"/>
    <property type="gene ID" value="SETIT_012405mg"/>
</dbReference>
<evidence type="ECO:0000313" key="3">
    <source>
        <dbReference type="Proteomes" id="UP000004995"/>
    </source>
</evidence>
<evidence type="ECO:0008006" key="4">
    <source>
        <dbReference type="Google" id="ProtNLM"/>
    </source>
</evidence>
<evidence type="ECO:0000313" key="2">
    <source>
        <dbReference type="EnsemblPlants" id="KQK96385"/>
    </source>
</evidence>
<dbReference type="HOGENOM" id="CLU_027775_0_0_1"/>
<organism evidence="2 3">
    <name type="scientific">Setaria italica</name>
    <name type="common">Foxtail millet</name>
    <name type="synonym">Panicum italicum</name>
    <dbReference type="NCBI Taxonomy" id="4555"/>
    <lineage>
        <taxon>Eukaryota</taxon>
        <taxon>Viridiplantae</taxon>
        <taxon>Streptophyta</taxon>
        <taxon>Embryophyta</taxon>
        <taxon>Tracheophyta</taxon>
        <taxon>Spermatophyta</taxon>
        <taxon>Magnoliopsida</taxon>
        <taxon>Liliopsida</taxon>
        <taxon>Poales</taxon>
        <taxon>Poaceae</taxon>
        <taxon>PACMAD clade</taxon>
        <taxon>Panicoideae</taxon>
        <taxon>Panicodae</taxon>
        <taxon>Paniceae</taxon>
        <taxon>Cenchrinae</taxon>
        <taxon>Setaria</taxon>
    </lineage>
</organism>
<sequence length="386" mass="44798">MKAAKNPHHLGAGGYTAKMDKWRREEEERRLAGLPDLLEGLDERSRNWMLSRVPSSPTCKKKGLLNPDRERDQLTTTSGTAEHTGRVRGMSSTLPWGKAFQNDQGSYRKWDRYKKDLEEKMRAIAKQELIEFFTTMQAQAMTNTMTNPIASNAQRQAEPPLQLANIEYVAPSSAGSIVNVRYHIDKIQVDTPCRLNLVEGPWELSKLHGWIMDTMKQGIRSITSLIPKKVFLGAEDYLLVIDFKDLWRLYRHQQLDASSLPMQWKEEELTNDKYLAAYLDPARISELEHKFELNEKYHKQPPVTALCGYYVCEFLKNNGRYRTNPIDVMPRINTRDATLEDRGIVNICRDMARFIQWEICHEDGEHTKHMADECRRLRSWTKALPM</sequence>
<dbReference type="Proteomes" id="UP000004995">
    <property type="component" value="Unassembled WGS sequence"/>
</dbReference>
<dbReference type="Gramene" id="KQK96385">
    <property type="protein sequence ID" value="KQK96385"/>
    <property type="gene ID" value="SETIT_012405mg"/>
</dbReference>
<name>K3YDU7_SETIT</name>
<dbReference type="EMBL" id="AGNK02004112">
    <property type="status" value="NOT_ANNOTATED_CDS"/>
    <property type="molecule type" value="Genomic_DNA"/>
</dbReference>
<reference evidence="2" key="2">
    <citation type="submission" date="2018-08" db="UniProtKB">
        <authorList>
            <consortium name="EnsemblPlants"/>
        </authorList>
    </citation>
    <scope>IDENTIFICATION</scope>
    <source>
        <strain evidence="2">Yugu1</strain>
    </source>
</reference>
<dbReference type="PANTHER" id="PTHR33018">
    <property type="entry name" value="OS10G0338966 PROTEIN-RELATED"/>
    <property type="match status" value="1"/>
</dbReference>